<organism evidence="2 3">
    <name type="scientific">Actinomadura hallensis</name>
    <dbReference type="NCBI Taxonomy" id="337895"/>
    <lineage>
        <taxon>Bacteria</taxon>
        <taxon>Bacillati</taxon>
        <taxon>Actinomycetota</taxon>
        <taxon>Actinomycetes</taxon>
        <taxon>Streptosporangiales</taxon>
        <taxon>Thermomonosporaceae</taxon>
        <taxon>Actinomadura</taxon>
    </lineage>
</organism>
<feature type="domain" description="Orc1-like AAA ATPase" evidence="1">
    <location>
        <begin position="2"/>
        <end position="58"/>
    </location>
</feature>
<keyword evidence="3" id="KW-1185">Reference proteome</keyword>
<dbReference type="InterPro" id="IPR041664">
    <property type="entry name" value="AAA_16"/>
</dbReference>
<comment type="caution">
    <text evidence="2">The sequence shown here is derived from an EMBL/GenBank/DDBJ whole genome shotgun (WGS) entry which is preliminary data.</text>
</comment>
<reference evidence="2 3" key="1">
    <citation type="submission" date="2019-06" db="EMBL/GenBank/DDBJ databases">
        <title>Sequencing the genomes of 1000 actinobacteria strains.</title>
        <authorList>
            <person name="Klenk H.-P."/>
        </authorList>
    </citation>
    <scope>NUCLEOTIDE SEQUENCE [LARGE SCALE GENOMIC DNA]</scope>
    <source>
        <strain evidence="2 3">DSM 45043</strain>
    </source>
</reference>
<dbReference type="Pfam" id="PF13191">
    <property type="entry name" value="AAA_16"/>
    <property type="match status" value="1"/>
</dbReference>
<sequence length="66" mass="6794">MFAGRSAELAALRAARERASAGEPAAVLVAGEAGGGKTRLVTEFTRDLRALTGACLELGVAGCCWW</sequence>
<evidence type="ECO:0000313" key="2">
    <source>
        <dbReference type="EMBL" id="TQM68967.1"/>
    </source>
</evidence>
<evidence type="ECO:0000313" key="3">
    <source>
        <dbReference type="Proteomes" id="UP000316706"/>
    </source>
</evidence>
<dbReference type="Proteomes" id="UP000316706">
    <property type="component" value="Unassembled WGS sequence"/>
</dbReference>
<dbReference type="AlphaFoldDB" id="A0A543IEF6"/>
<protein>
    <submittedName>
        <fullName evidence="2">AAA ATPase-like protein</fullName>
    </submittedName>
</protein>
<name>A0A543IEF6_9ACTN</name>
<evidence type="ECO:0000259" key="1">
    <source>
        <dbReference type="Pfam" id="PF13191"/>
    </source>
</evidence>
<proteinExistence type="predicted"/>
<dbReference type="EMBL" id="VFPO01000001">
    <property type="protein sequence ID" value="TQM68967.1"/>
    <property type="molecule type" value="Genomic_DNA"/>
</dbReference>
<accession>A0A543IEF6</accession>
<gene>
    <name evidence="2" type="ORF">FHX41_2643</name>
</gene>